<dbReference type="InterPro" id="IPR006342">
    <property type="entry name" value="FkbM_mtfrase"/>
</dbReference>
<dbReference type="InterPro" id="IPR029063">
    <property type="entry name" value="SAM-dependent_MTases_sf"/>
</dbReference>
<dbReference type="RefSeq" id="WP_106457175.1">
    <property type="nucleotide sequence ID" value="NZ_PXOH01000012.1"/>
</dbReference>
<dbReference type="OrthoDB" id="424472at2"/>
<reference evidence="2 3" key="2">
    <citation type="submission" date="2018-03" db="EMBL/GenBank/DDBJ databases">
        <authorList>
            <person name="Keele B.F."/>
        </authorList>
    </citation>
    <scope>NUCLEOTIDE SEQUENCE [LARGE SCALE GENOMIC DNA]</scope>
    <source>
        <strain evidence="2 3">CCALA 016</strain>
    </source>
</reference>
<dbReference type="SUPFAM" id="SSF53335">
    <property type="entry name" value="S-adenosyl-L-methionine-dependent methyltransferases"/>
    <property type="match status" value="1"/>
</dbReference>
<dbReference type="Pfam" id="PF05050">
    <property type="entry name" value="Methyltransf_21"/>
    <property type="match status" value="1"/>
</dbReference>
<organism evidence="2 3">
    <name type="scientific">Aphanothece hegewaldii CCALA 016</name>
    <dbReference type="NCBI Taxonomy" id="2107694"/>
    <lineage>
        <taxon>Bacteria</taxon>
        <taxon>Bacillati</taxon>
        <taxon>Cyanobacteriota</taxon>
        <taxon>Cyanophyceae</taxon>
        <taxon>Oscillatoriophycideae</taxon>
        <taxon>Chroococcales</taxon>
        <taxon>Aphanothecaceae</taxon>
        <taxon>Aphanothece</taxon>
    </lineage>
</organism>
<dbReference type="Proteomes" id="UP000239001">
    <property type="component" value="Unassembled WGS sequence"/>
</dbReference>
<keyword evidence="2" id="KW-0489">Methyltransferase</keyword>
<keyword evidence="3" id="KW-1185">Reference proteome</keyword>
<dbReference type="AlphaFoldDB" id="A0A2T1LX26"/>
<gene>
    <name evidence="2" type="ORF">C7H19_12300</name>
</gene>
<dbReference type="EMBL" id="PXOH01000012">
    <property type="protein sequence ID" value="PSF36744.1"/>
    <property type="molecule type" value="Genomic_DNA"/>
</dbReference>
<dbReference type="GO" id="GO:0008168">
    <property type="term" value="F:methyltransferase activity"/>
    <property type="evidence" value="ECO:0007669"/>
    <property type="project" value="UniProtKB-KW"/>
</dbReference>
<evidence type="ECO:0000259" key="1">
    <source>
        <dbReference type="Pfam" id="PF05050"/>
    </source>
</evidence>
<comment type="caution">
    <text evidence="2">The sequence shown here is derived from an EMBL/GenBank/DDBJ whole genome shotgun (WGS) entry which is preliminary data.</text>
</comment>
<dbReference type="GO" id="GO:0032259">
    <property type="term" value="P:methylation"/>
    <property type="evidence" value="ECO:0007669"/>
    <property type="project" value="UniProtKB-KW"/>
</dbReference>
<evidence type="ECO:0000313" key="2">
    <source>
        <dbReference type="EMBL" id="PSF36744.1"/>
    </source>
</evidence>
<dbReference type="NCBIfam" id="TIGR01444">
    <property type="entry name" value="fkbM_fam"/>
    <property type="match status" value="1"/>
</dbReference>
<reference evidence="2 3" key="1">
    <citation type="submission" date="2018-03" db="EMBL/GenBank/DDBJ databases">
        <title>The ancient ancestry and fast evolution of plastids.</title>
        <authorList>
            <person name="Moore K.R."/>
            <person name="Magnabosco C."/>
            <person name="Momper L."/>
            <person name="Gold D.A."/>
            <person name="Bosak T."/>
            <person name="Fournier G.P."/>
        </authorList>
    </citation>
    <scope>NUCLEOTIDE SEQUENCE [LARGE SCALE GENOMIC DNA]</scope>
    <source>
        <strain evidence="2 3">CCALA 016</strain>
    </source>
</reference>
<accession>A0A2T1LX26</accession>
<evidence type="ECO:0000313" key="3">
    <source>
        <dbReference type="Proteomes" id="UP000239001"/>
    </source>
</evidence>
<proteinExistence type="predicted"/>
<keyword evidence="2" id="KW-0808">Transferase</keyword>
<name>A0A2T1LX26_9CHRO</name>
<sequence length="235" mass="27766">MKILLRKIIDIICNKLILLRHKIYLYPQEKRVVSWFEIEGDKTLRLNYNLNKNSVVFDLGGYEGQWSSDIFSKYCCYIYIFEPVQEYANKITTRFKDNSKICVYNFGLSNQTETCKISLSQDSSSTFKNGVNVQTVQMIKAQDFFEDKNIQLVDLVKINIEGGEYDLIEHLIITGCIKYLKNLQIQFHDFVPNAEERMNDIQAQLSKTHELIWQYPFVWENWQLKQDQGTSGYEY</sequence>
<dbReference type="Gene3D" id="3.40.50.150">
    <property type="entry name" value="Vaccinia Virus protein VP39"/>
    <property type="match status" value="1"/>
</dbReference>
<feature type="domain" description="Methyltransferase FkbM" evidence="1">
    <location>
        <begin position="58"/>
        <end position="190"/>
    </location>
</feature>
<protein>
    <submittedName>
        <fullName evidence="2">FkbM family methyltransferase</fullName>
    </submittedName>
</protein>